<dbReference type="InterPro" id="IPR007419">
    <property type="entry name" value="BFD-like_2Fe2S-bd_dom"/>
</dbReference>
<dbReference type="OrthoDB" id="2001at2157"/>
<dbReference type="PANTHER" id="PTHR42720">
    <property type="entry name" value="GLYCEROL-3-PHOSPHATE DEHYDROGENASE"/>
    <property type="match status" value="1"/>
</dbReference>
<dbReference type="STRING" id="985053.VMUT_1363"/>
<keyword evidence="1" id="KW-0812">Transmembrane</keyword>
<dbReference type="EMBL" id="CP002529">
    <property type="protein sequence ID" value="ADY01568.1"/>
    <property type="molecule type" value="Genomic_DNA"/>
</dbReference>
<dbReference type="Pfam" id="PF01266">
    <property type="entry name" value="DAO"/>
    <property type="match status" value="1"/>
</dbReference>
<dbReference type="GeneID" id="10289015"/>
<dbReference type="Gene3D" id="3.50.50.60">
    <property type="entry name" value="FAD/NAD(P)-binding domain"/>
    <property type="match status" value="1"/>
</dbReference>
<dbReference type="Gene3D" id="3.30.9.10">
    <property type="entry name" value="D-Amino Acid Oxidase, subunit A, domain 2"/>
    <property type="match status" value="1"/>
</dbReference>
<name>F0QSQ1_VULM7</name>
<dbReference type="Proteomes" id="UP000007485">
    <property type="component" value="Chromosome"/>
</dbReference>
<dbReference type="SUPFAM" id="SSF51905">
    <property type="entry name" value="FAD/NAD(P)-binding domain"/>
    <property type="match status" value="1"/>
</dbReference>
<sequence length="463" mass="50975">MSYDVAIIGSGVVGLFIAYELAHYRVRVIVIDKETEPGFGVSKGHAGVVHVVQPPFNSLRSKLAVEGNRLYDGIAKRLHVRVKRLSTLLVAQNLSHLIALPAVWLILNYVYGKRGFRVRILGPRGLRKREPNINGLGAVEVEGYGVINSFELVSQLFNFCRLNGVDFAFNTEVRSVRALDDEFIIITNRGEYRTRYVINAAGLYSADIARLFDDEYRLEFGKGVMLVFWGEQTRNIIAPLQLIPNPRTKGGAIIPTVFNTTIWGPSLSVSGRDDRAVNEDDINVLARKFSGLLRNRDFTPIRAYAGIRPIPEGDDFIITYSRLGRHVIHLVGIESPGLTAAPAIAKRVVEMLSGAGIELVPKDDVKEVEPMVMTKDAIESSGTISDDQGEVVCPCMGVTRADIREAIRRGARTLDGVIFRTGLGMGVCQGMCLGRAIKVISEELGIEPRELTKSGGSSWLVTR</sequence>
<evidence type="ECO:0000259" key="3">
    <source>
        <dbReference type="Pfam" id="PF04324"/>
    </source>
</evidence>
<dbReference type="HOGENOM" id="CLU_024775_3_1_2"/>
<protein>
    <submittedName>
        <fullName evidence="4">FAD dependent oxidoreductase</fullName>
    </submittedName>
</protein>
<evidence type="ECO:0000259" key="2">
    <source>
        <dbReference type="Pfam" id="PF01266"/>
    </source>
</evidence>
<gene>
    <name evidence="4" type="ordered locus">VMUT_1363</name>
</gene>
<dbReference type="InterPro" id="IPR036188">
    <property type="entry name" value="FAD/NAD-bd_sf"/>
</dbReference>
<feature type="domain" description="FAD dependent oxidoreductase" evidence="2">
    <location>
        <begin position="4"/>
        <end position="351"/>
    </location>
</feature>
<feature type="domain" description="BFD-like [2Fe-2S]-binding" evidence="3">
    <location>
        <begin position="391"/>
        <end position="441"/>
    </location>
</feature>
<dbReference type="Gene3D" id="1.10.10.1100">
    <property type="entry name" value="BFD-like [2Fe-2S]-binding domain"/>
    <property type="match status" value="1"/>
</dbReference>
<dbReference type="Pfam" id="PF04324">
    <property type="entry name" value="Fer2_BFD"/>
    <property type="match status" value="1"/>
</dbReference>
<evidence type="ECO:0000256" key="1">
    <source>
        <dbReference type="SAM" id="Phobius"/>
    </source>
</evidence>
<dbReference type="RefSeq" id="WP_013604730.1">
    <property type="nucleotide sequence ID" value="NC_015151.1"/>
</dbReference>
<accession>F0QSQ1</accession>
<dbReference type="PANTHER" id="PTHR42720:SF1">
    <property type="entry name" value="GLYCEROL 3-PHOSPHATE OXIDASE"/>
    <property type="match status" value="1"/>
</dbReference>
<reference evidence="4 5" key="1">
    <citation type="journal article" date="2011" name="J. Bacteriol.">
        <title>Complete genome sequence of 'Vulcanisaeta moutnovskia' strain 768-28, a novel member of the hyperthermophilic crenarchaeal genus vulcanisaeta.</title>
        <authorList>
            <person name="Gumerov V.M."/>
            <person name="Mardanov A.V."/>
            <person name="Beletsky A.V."/>
            <person name="Prokofeva M.I."/>
            <person name="Bonch-Osmolovskaya E.A."/>
            <person name="Ravin N.V."/>
            <person name="Skryabin K.G."/>
        </authorList>
    </citation>
    <scope>NUCLEOTIDE SEQUENCE [LARGE SCALE GENOMIC DNA]</scope>
    <source>
        <strain evidence="4 5">768-28</strain>
    </source>
</reference>
<dbReference type="InterPro" id="IPR052745">
    <property type="entry name" value="G3P_Oxidase/Oxidoreductase"/>
</dbReference>
<keyword evidence="1" id="KW-1133">Transmembrane helix</keyword>
<dbReference type="AlphaFoldDB" id="F0QSQ1"/>
<feature type="transmembrane region" description="Helical" evidence="1">
    <location>
        <begin position="85"/>
        <end position="107"/>
    </location>
</feature>
<dbReference type="CDD" id="cd19946">
    <property type="entry name" value="GlpA-like_Fer2_BFD-like"/>
    <property type="match status" value="1"/>
</dbReference>
<keyword evidence="1" id="KW-0472">Membrane</keyword>
<organism evidence="4 5">
    <name type="scientific">Vulcanisaeta moutnovskia (strain 768-28)</name>
    <dbReference type="NCBI Taxonomy" id="985053"/>
    <lineage>
        <taxon>Archaea</taxon>
        <taxon>Thermoproteota</taxon>
        <taxon>Thermoprotei</taxon>
        <taxon>Thermoproteales</taxon>
        <taxon>Thermoproteaceae</taxon>
        <taxon>Vulcanisaeta</taxon>
    </lineage>
</organism>
<dbReference type="eggNOG" id="arCOG00754">
    <property type="taxonomic scope" value="Archaea"/>
</dbReference>
<dbReference type="InterPro" id="IPR006076">
    <property type="entry name" value="FAD-dep_OxRdtase"/>
</dbReference>
<feature type="transmembrane region" description="Helical" evidence="1">
    <location>
        <begin position="6"/>
        <end position="24"/>
    </location>
</feature>
<dbReference type="InterPro" id="IPR041854">
    <property type="entry name" value="BFD-like_2Fe2S-bd_dom_sf"/>
</dbReference>
<dbReference type="KEGG" id="vmo:VMUT_1363"/>
<evidence type="ECO:0000313" key="4">
    <source>
        <dbReference type="EMBL" id="ADY01568.1"/>
    </source>
</evidence>
<keyword evidence="5" id="KW-1185">Reference proteome</keyword>
<proteinExistence type="predicted"/>
<evidence type="ECO:0000313" key="5">
    <source>
        <dbReference type="Proteomes" id="UP000007485"/>
    </source>
</evidence>